<dbReference type="Gene3D" id="3.40.50.11350">
    <property type="match status" value="1"/>
</dbReference>
<name>A0A6C0J614_9ZZZZ</name>
<evidence type="ECO:0008006" key="2">
    <source>
        <dbReference type="Google" id="ProtNLM"/>
    </source>
</evidence>
<proteinExistence type="predicted"/>
<dbReference type="PANTHER" id="PTHR31469">
    <property type="entry name" value="OS07G0633600 PROTEIN"/>
    <property type="match status" value="1"/>
</dbReference>
<dbReference type="EMBL" id="MN740335">
    <property type="protein sequence ID" value="QHU01072.1"/>
    <property type="molecule type" value="Genomic_DNA"/>
</dbReference>
<dbReference type="PANTHER" id="PTHR31469:SF4">
    <property type="entry name" value="O-FUCOSYLTRANSFERASE FAMILY PROTEIN"/>
    <property type="match status" value="1"/>
</dbReference>
<protein>
    <recommendedName>
        <fullName evidence="2">O-fucosyltransferase family protein</fullName>
    </recommendedName>
</protein>
<dbReference type="AlphaFoldDB" id="A0A6C0J614"/>
<reference evidence="1" key="1">
    <citation type="journal article" date="2020" name="Nature">
        <title>Giant virus diversity and host interactions through global metagenomics.</title>
        <authorList>
            <person name="Schulz F."/>
            <person name="Roux S."/>
            <person name="Paez-Espino D."/>
            <person name="Jungbluth S."/>
            <person name="Walsh D.A."/>
            <person name="Denef V.J."/>
            <person name="McMahon K.D."/>
            <person name="Konstantinidis K.T."/>
            <person name="Eloe-Fadrosh E.A."/>
            <person name="Kyrpides N.C."/>
            <person name="Woyke T."/>
        </authorList>
    </citation>
    <scope>NUCLEOTIDE SEQUENCE</scope>
    <source>
        <strain evidence="1">GVMAG-M-3300025860-25</strain>
    </source>
</reference>
<evidence type="ECO:0000313" key="1">
    <source>
        <dbReference type="EMBL" id="QHU01072.1"/>
    </source>
</evidence>
<sequence length="285" mass="33889">MTTNKLFILLIIILFIIFLKKNNKEYFNNSKYLIFTGSLGSYGISHHKSNLSKFIMKANNLNLILIIPQFILHKKHNNGKEITNNLSKYIDYNNLLLNGKKIRVIYEKEEITKINKNDIMYYDLNKLQKEIKGDKGLIRFHKEFSLNDNIKFNSPIKIKNIALNIINKLKNYTCVHVRRTDRNNKQIDISTKAKNIIKKLKESNSLKNVYIMTDEPNVKIFDKIKNFYNVFYYFNFELLKNIKNDNYYLFQVENEIMNNADIKISTFKTNDSKYDNYLVNKKGFQ</sequence>
<dbReference type="GO" id="GO:0005794">
    <property type="term" value="C:Golgi apparatus"/>
    <property type="evidence" value="ECO:0007669"/>
    <property type="project" value="TreeGrafter"/>
</dbReference>
<organism evidence="1">
    <name type="scientific">viral metagenome</name>
    <dbReference type="NCBI Taxonomy" id="1070528"/>
    <lineage>
        <taxon>unclassified sequences</taxon>
        <taxon>metagenomes</taxon>
        <taxon>organismal metagenomes</taxon>
    </lineage>
</organism>
<accession>A0A6C0J614</accession>